<evidence type="ECO:0000313" key="10">
    <source>
        <dbReference type="Proteomes" id="UP000018031"/>
    </source>
</evidence>
<dbReference type="RefSeq" id="WP_023937637.1">
    <property type="nucleotide sequence ID" value="NZ_BAOU01000030.1"/>
</dbReference>
<dbReference type="GO" id="GO:0005829">
    <property type="term" value="C:cytosol"/>
    <property type="evidence" value="ECO:0007669"/>
    <property type="project" value="TreeGrafter"/>
</dbReference>
<evidence type="ECO:0000256" key="5">
    <source>
        <dbReference type="ARBA" id="ARBA00022840"/>
    </source>
</evidence>
<organism evidence="9 10">
    <name type="scientific">Porphyromonas crevioricanis JCM 15906</name>
    <dbReference type="NCBI Taxonomy" id="1305617"/>
    <lineage>
        <taxon>Bacteria</taxon>
        <taxon>Pseudomonadati</taxon>
        <taxon>Bacteroidota</taxon>
        <taxon>Bacteroidia</taxon>
        <taxon>Bacteroidales</taxon>
        <taxon>Porphyromonadaceae</taxon>
        <taxon>Porphyromonas</taxon>
    </lineage>
</organism>
<evidence type="ECO:0000259" key="8">
    <source>
        <dbReference type="Pfam" id="PF02562"/>
    </source>
</evidence>
<sequence length="344" mass="38716">MTERLYILEDADPQIFVGANKANIVLLTNLYPKLRIVAHGNVVKVLGEMHETDMMMYILDKLEKHCNKYNRLTEEDVIRLTRGESEKEESTTSKHHILYGVNGKAIAAKGRNQERLVEAFDRNDMVFAIGPAGSGKTFIAISLAVRALKTRQVKRIILSRPAVEAGEKLGFLPGEMKDKLDPYLQPLYDALGEMIPQAKLKDYIENGTIQIAPLAYMRGRTLSDAVVILDEAQNTTLHQMKMFLTRLGQRGKMIITGDTTQIDLPRGVSSGLIRALKILEHTEGISTIQLNKSDIVRHPLVERIVAAYEAARPREEGEEEEEEEEKTPTETQTAERLETDRPLV</sequence>
<feature type="compositionally biased region" description="Acidic residues" evidence="7">
    <location>
        <begin position="316"/>
        <end position="325"/>
    </location>
</feature>
<evidence type="ECO:0000256" key="1">
    <source>
        <dbReference type="ARBA" id="ARBA00004496"/>
    </source>
</evidence>
<reference evidence="10" key="1">
    <citation type="journal article" date="2013" name="Genome">
        <title>Draft Genome Sequences of Porphyromonas crevioricanis JCM 15906T and Porphyromonas cansulci JCM 13913T Isolated from a Canine Oral Cavity.</title>
        <authorList>
            <person name="Sakamoto M."/>
            <person name="Tanaka N."/>
            <person name="Shiwa Y."/>
            <person name="Yoshikawa H."/>
            <person name="Ohkuma M."/>
        </authorList>
    </citation>
    <scope>NUCLEOTIDE SEQUENCE [LARGE SCALE GENOMIC DNA]</scope>
    <source>
        <strain evidence="10">JCM 15906</strain>
    </source>
</reference>
<dbReference type="SUPFAM" id="SSF52540">
    <property type="entry name" value="P-loop containing nucleoside triphosphate hydrolases"/>
    <property type="match status" value="1"/>
</dbReference>
<feature type="compositionally biased region" description="Basic and acidic residues" evidence="7">
    <location>
        <begin position="333"/>
        <end position="344"/>
    </location>
</feature>
<dbReference type="PANTHER" id="PTHR30473:SF1">
    <property type="entry name" value="PHOH-LIKE PROTEIN"/>
    <property type="match status" value="1"/>
</dbReference>
<dbReference type="GO" id="GO:0005524">
    <property type="term" value="F:ATP binding"/>
    <property type="evidence" value="ECO:0007669"/>
    <property type="project" value="UniProtKB-KW"/>
</dbReference>
<evidence type="ECO:0000256" key="2">
    <source>
        <dbReference type="ARBA" id="ARBA00010393"/>
    </source>
</evidence>
<dbReference type="AlphaFoldDB" id="T1CQU4"/>
<dbReference type="EMBL" id="BAOU01000030">
    <property type="protein sequence ID" value="GAD05453.1"/>
    <property type="molecule type" value="Genomic_DNA"/>
</dbReference>
<name>T1CQU4_9PORP</name>
<gene>
    <name evidence="9" type="ORF">PORCRE_1155</name>
</gene>
<proteinExistence type="inferred from homology"/>
<dbReference type="InterPro" id="IPR003714">
    <property type="entry name" value="PhoH"/>
</dbReference>
<evidence type="ECO:0000256" key="4">
    <source>
        <dbReference type="ARBA" id="ARBA00022741"/>
    </source>
</evidence>
<protein>
    <recommendedName>
        <fullName evidence="6">PhoH-like protein</fullName>
    </recommendedName>
</protein>
<comment type="similarity">
    <text evidence="2">Belongs to the PhoH family.</text>
</comment>
<evidence type="ECO:0000256" key="7">
    <source>
        <dbReference type="SAM" id="MobiDB-lite"/>
    </source>
</evidence>
<keyword evidence="5" id="KW-0067">ATP-binding</keyword>
<keyword evidence="3" id="KW-0963">Cytoplasm</keyword>
<dbReference type="PANTHER" id="PTHR30473">
    <property type="entry name" value="PROTEIN PHOH"/>
    <property type="match status" value="1"/>
</dbReference>
<feature type="region of interest" description="Disordered" evidence="7">
    <location>
        <begin position="310"/>
        <end position="344"/>
    </location>
</feature>
<evidence type="ECO:0000256" key="6">
    <source>
        <dbReference type="ARBA" id="ARBA00039970"/>
    </source>
</evidence>
<evidence type="ECO:0000313" key="9">
    <source>
        <dbReference type="EMBL" id="GAD05453.1"/>
    </source>
</evidence>
<dbReference type="Pfam" id="PF02562">
    <property type="entry name" value="PhoH"/>
    <property type="match status" value="1"/>
</dbReference>
<dbReference type="InterPro" id="IPR027417">
    <property type="entry name" value="P-loop_NTPase"/>
</dbReference>
<evidence type="ECO:0000256" key="3">
    <source>
        <dbReference type="ARBA" id="ARBA00022490"/>
    </source>
</evidence>
<comment type="subcellular location">
    <subcellularLocation>
        <location evidence="1">Cytoplasm</location>
    </subcellularLocation>
</comment>
<feature type="domain" description="PhoH-like protein" evidence="8">
    <location>
        <begin position="106"/>
        <end position="309"/>
    </location>
</feature>
<reference evidence="9 10" key="2">
    <citation type="journal article" date="2013" name="Genome Announc.">
        <title>Draft Genome Sequences of Porphyromonas crevioricanis JCM 15906T and Porphyromonas cansulci JCM 13913T Isolated from a Canine Oral Cavity.</title>
        <authorList>
            <person name="Sakamoto M."/>
            <person name="Tanaka N."/>
            <person name="Shiwa Y."/>
            <person name="Yoshikawa H."/>
            <person name="Ohkuma M."/>
        </authorList>
    </citation>
    <scope>NUCLEOTIDE SEQUENCE [LARGE SCALE GENOMIC DNA]</scope>
    <source>
        <strain evidence="9 10">JCM 15906</strain>
    </source>
</reference>
<keyword evidence="4" id="KW-0547">Nucleotide-binding</keyword>
<dbReference type="Gene3D" id="3.40.50.300">
    <property type="entry name" value="P-loop containing nucleotide triphosphate hydrolases"/>
    <property type="match status" value="1"/>
</dbReference>
<dbReference type="InterPro" id="IPR051451">
    <property type="entry name" value="PhoH2-like"/>
</dbReference>
<accession>T1CQU4</accession>
<comment type="caution">
    <text evidence="9">The sequence shown here is derived from an EMBL/GenBank/DDBJ whole genome shotgun (WGS) entry which is preliminary data.</text>
</comment>
<dbReference type="Proteomes" id="UP000018031">
    <property type="component" value="Unassembled WGS sequence"/>
</dbReference>
<dbReference type="FunFam" id="3.40.50.300:FF:000013">
    <property type="entry name" value="PhoH family ATPase"/>
    <property type="match status" value="1"/>
</dbReference>